<dbReference type="NCBIfam" id="TIGR01135">
    <property type="entry name" value="glmS"/>
    <property type="match status" value="1"/>
</dbReference>
<organism evidence="13 14">
    <name type="scientific">Paenibacillus radicis</name>
    <name type="common">ex Gao et al. 2016</name>
    <dbReference type="NCBI Taxonomy" id="1737354"/>
    <lineage>
        <taxon>Bacteria</taxon>
        <taxon>Bacillati</taxon>
        <taxon>Bacillota</taxon>
        <taxon>Bacilli</taxon>
        <taxon>Bacillales</taxon>
        <taxon>Paenibacillaceae</taxon>
        <taxon>Paenibacillus</taxon>
    </lineage>
</organism>
<dbReference type="GO" id="GO:0006047">
    <property type="term" value="P:UDP-N-acetylglucosamine metabolic process"/>
    <property type="evidence" value="ECO:0007669"/>
    <property type="project" value="TreeGrafter"/>
</dbReference>
<dbReference type="InterPro" id="IPR001347">
    <property type="entry name" value="SIS_dom"/>
</dbReference>
<accession>A0A917GWZ8</accession>
<dbReference type="GO" id="GO:0097367">
    <property type="term" value="F:carbohydrate derivative binding"/>
    <property type="evidence" value="ECO:0007669"/>
    <property type="project" value="InterPro"/>
</dbReference>
<feature type="domain" description="Glutamine amidotransferase type-2" evidence="11">
    <location>
        <begin position="2"/>
        <end position="217"/>
    </location>
</feature>
<dbReference type="Gene3D" id="3.40.50.10490">
    <property type="entry name" value="Glucose-6-phosphate isomerase like protein, domain 1"/>
    <property type="match status" value="2"/>
</dbReference>
<evidence type="ECO:0000256" key="3">
    <source>
        <dbReference type="ARBA" id="ARBA00012916"/>
    </source>
</evidence>
<dbReference type="PROSITE" id="PS51464">
    <property type="entry name" value="SIS"/>
    <property type="match status" value="2"/>
</dbReference>
<dbReference type="SUPFAM" id="SSF53697">
    <property type="entry name" value="SIS domain"/>
    <property type="match status" value="1"/>
</dbReference>
<dbReference type="CDD" id="cd00714">
    <property type="entry name" value="GFAT"/>
    <property type="match status" value="1"/>
</dbReference>
<dbReference type="EC" id="2.6.1.16" evidence="3 10"/>
<dbReference type="Pfam" id="PF13522">
    <property type="entry name" value="GATase_6"/>
    <property type="match status" value="1"/>
</dbReference>
<dbReference type="GO" id="GO:0005975">
    <property type="term" value="P:carbohydrate metabolic process"/>
    <property type="evidence" value="ECO:0007669"/>
    <property type="project" value="UniProtKB-UniRule"/>
</dbReference>
<feature type="active site" description="Nucleophile; for GATase activity" evidence="10">
    <location>
        <position position="2"/>
    </location>
</feature>
<dbReference type="InterPro" id="IPR046348">
    <property type="entry name" value="SIS_dom_sf"/>
</dbReference>
<dbReference type="RefSeq" id="WP_188888012.1">
    <property type="nucleotide sequence ID" value="NZ_BMHY01000002.1"/>
</dbReference>
<dbReference type="PROSITE" id="PS51278">
    <property type="entry name" value="GATASE_TYPE_2"/>
    <property type="match status" value="1"/>
</dbReference>
<dbReference type="AlphaFoldDB" id="A0A917GWZ8"/>
<dbReference type="PANTHER" id="PTHR10937:SF0">
    <property type="entry name" value="GLUTAMINE--FRUCTOSE-6-PHOSPHATE TRANSAMINASE (ISOMERIZING)"/>
    <property type="match status" value="1"/>
</dbReference>
<evidence type="ECO:0000256" key="6">
    <source>
        <dbReference type="ARBA" id="ARBA00022576"/>
    </source>
</evidence>
<dbReference type="InterPro" id="IPR005855">
    <property type="entry name" value="GFAT"/>
</dbReference>
<feature type="active site" description="For Fru-6P isomerization activity" evidence="10">
    <location>
        <position position="605"/>
    </location>
</feature>
<comment type="function">
    <text evidence="10">Catalyzes the first step in hexosamine metabolism, converting fructose-6P into glucosamine-6P using glutamine as a nitrogen source.</text>
</comment>
<dbReference type="Proteomes" id="UP000600247">
    <property type="component" value="Unassembled WGS sequence"/>
</dbReference>
<dbReference type="SUPFAM" id="SSF56235">
    <property type="entry name" value="N-terminal nucleophile aminohydrolases (Ntn hydrolases)"/>
    <property type="match status" value="1"/>
</dbReference>
<comment type="subcellular location">
    <subcellularLocation>
        <location evidence="2 10">Cytoplasm</location>
    </subcellularLocation>
</comment>
<proteinExistence type="inferred from homology"/>
<dbReference type="FunFam" id="3.60.20.10:FF:000006">
    <property type="entry name" value="Glutamine--fructose-6-phosphate aminotransferase [isomerizing]"/>
    <property type="match status" value="1"/>
</dbReference>
<evidence type="ECO:0000256" key="4">
    <source>
        <dbReference type="ARBA" id="ARBA00016090"/>
    </source>
</evidence>
<evidence type="ECO:0000256" key="10">
    <source>
        <dbReference type="HAMAP-Rule" id="MF_00164"/>
    </source>
</evidence>
<dbReference type="CDD" id="cd05008">
    <property type="entry name" value="SIS_GlmS_GlmD_1"/>
    <property type="match status" value="1"/>
</dbReference>
<evidence type="ECO:0000256" key="8">
    <source>
        <dbReference type="ARBA" id="ARBA00022737"/>
    </source>
</evidence>
<dbReference type="GO" id="GO:0005829">
    <property type="term" value="C:cytosol"/>
    <property type="evidence" value="ECO:0007669"/>
    <property type="project" value="TreeGrafter"/>
</dbReference>
<evidence type="ECO:0000256" key="7">
    <source>
        <dbReference type="ARBA" id="ARBA00022679"/>
    </source>
</evidence>
<dbReference type="HAMAP" id="MF_00164">
    <property type="entry name" value="GlmS"/>
    <property type="match status" value="1"/>
</dbReference>
<name>A0A917GWZ8_9BACL</name>
<sequence>MCGIVGYIGKRDSQDILIEGLKKLEYRGYDSAGIAVFTSNGLEISKSKGRLANLEDKLRTVPLAGSVGIGHTRWATHGKPSDVNSHPHTDNSAKFSVVHNGIVENYLDLKDELIAKGHNFVSETDTEVISHLVADEYDGNIVEAVQRAVKRMRGAYALGVLSEFEPEKLVAVRFASPLVIGIGEGENFIGSDIPAILEHTRNVYILNDGEMAVLTRDAVELMTTEGEFISKEIYHVDWDLVTAEKAGFDHFMLKEIYEQPKAYRDTMLGRIADDGKSVNLKELSMTADYIKSINKVHIVACGTASHAGMVGKTVIESLARIPVETDVASEYRYRSPIITPETLVIVVSQSGETADTLAALREAKRNGARVLAITNVVGSSVAREADDVIVTWAGPEIAVASTKAYTSQLIAFYLFGLHLAGTLGTKPESEIEAIITAMHDLPEQVESILEQSAVLKQVAESISSHKNLFFIGRGVDYAVAQEGSLKLKEISYIHSEAYAAGELKHGTLALIEDGIPVIALVTQEELYEKTLSNIKEVKARGAHVLGIVNEGAQKEVGKSVDELFAIPRTLPLLTPALSVVPLQLLSYYASLALGHDVDKPRNLAKSVTVE</sequence>
<keyword evidence="5 10" id="KW-0963">Cytoplasm</keyword>
<dbReference type="GO" id="GO:0004360">
    <property type="term" value="F:glutamine-fructose-6-phosphate transaminase (isomerizing) activity"/>
    <property type="evidence" value="ECO:0007669"/>
    <property type="project" value="UniProtKB-UniRule"/>
</dbReference>
<feature type="initiator methionine" description="Removed" evidence="10">
    <location>
        <position position="1"/>
    </location>
</feature>
<feature type="domain" description="SIS" evidence="12">
    <location>
        <begin position="286"/>
        <end position="425"/>
    </location>
</feature>
<comment type="caution">
    <text evidence="13">The sequence shown here is derived from an EMBL/GenBank/DDBJ whole genome shotgun (WGS) entry which is preliminary data.</text>
</comment>
<keyword evidence="8" id="KW-0677">Repeat</keyword>
<evidence type="ECO:0000313" key="13">
    <source>
        <dbReference type="EMBL" id="GGG60062.1"/>
    </source>
</evidence>
<dbReference type="GO" id="GO:0006002">
    <property type="term" value="P:fructose 6-phosphate metabolic process"/>
    <property type="evidence" value="ECO:0007669"/>
    <property type="project" value="TreeGrafter"/>
</dbReference>
<evidence type="ECO:0000313" key="14">
    <source>
        <dbReference type="Proteomes" id="UP000600247"/>
    </source>
</evidence>
<dbReference type="PANTHER" id="PTHR10937">
    <property type="entry name" value="GLUCOSAMINE--FRUCTOSE-6-PHOSPHATE AMINOTRANSFERASE, ISOMERIZING"/>
    <property type="match status" value="1"/>
</dbReference>
<dbReference type="InterPro" id="IPR047084">
    <property type="entry name" value="GFAT_N"/>
</dbReference>
<protein>
    <recommendedName>
        <fullName evidence="4 10">Glutamine--fructose-6-phosphate aminotransferase [isomerizing]</fullName>
        <ecNumber evidence="3 10">2.6.1.16</ecNumber>
    </recommendedName>
    <alternativeName>
        <fullName evidence="10">D-fructose-6-phosphate amidotransferase</fullName>
    </alternativeName>
    <alternativeName>
        <fullName evidence="10">GFAT</fullName>
    </alternativeName>
    <alternativeName>
        <fullName evidence="10">Glucosamine-6-phosphate synthase</fullName>
    </alternativeName>
    <alternativeName>
        <fullName evidence="10">Hexosephosphate aminotransferase</fullName>
    </alternativeName>
    <alternativeName>
        <fullName evidence="10">L-glutamine--D-fructose-6-phosphate amidotransferase</fullName>
    </alternativeName>
</protein>
<gene>
    <name evidence="10" type="primary">glmS</name>
    <name evidence="13" type="ORF">GCM10010918_11610</name>
</gene>
<keyword evidence="9" id="KW-0315">Glutamine amidotransferase</keyword>
<dbReference type="FunFam" id="3.40.50.10490:FF:000001">
    <property type="entry name" value="Glutamine--fructose-6-phosphate aminotransferase [isomerizing]"/>
    <property type="match status" value="1"/>
</dbReference>
<keyword evidence="7 10" id="KW-0808">Transferase</keyword>
<comment type="catalytic activity">
    <reaction evidence="1 10">
        <text>D-fructose 6-phosphate + L-glutamine = D-glucosamine 6-phosphate + L-glutamate</text>
        <dbReference type="Rhea" id="RHEA:13237"/>
        <dbReference type="ChEBI" id="CHEBI:29985"/>
        <dbReference type="ChEBI" id="CHEBI:58359"/>
        <dbReference type="ChEBI" id="CHEBI:58725"/>
        <dbReference type="ChEBI" id="CHEBI:61527"/>
        <dbReference type="EC" id="2.6.1.16"/>
    </reaction>
</comment>
<feature type="domain" description="SIS" evidence="12">
    <location>
        <begin position="458"/>
        <end position="600"/>
    </location>
</feature>
<dbReference type="InterPro" id="IPR017932">
    <property type="entry name" value="GATase_2_dom"/>
</dbReference>
<dbReference type="GO" id="GO:0006487">
    <property type="term" value="P:protein N-linked glycosylation"/>
    <property type="evidence" value="ECO:0007669"/>
    <property type="project" value="TreeGrafter"/>
</dbReference>
<evidence type="ECO:0000256" key="2">
    <source>
        <dbReference type="ARBA" id="ARBA00004496"/>
    </source>
</evidence>
<evidence type="ECO:0000259" key="11">
    <source>
        <dbReference type="PROSITE" id="PS51278"/>
    </source>
</evidence>
<dbReference type="EMBL" id="BMHY01000002">
    <property type="protein sequence ID" value="GGG60062.1"/>
    <property type="molecule type" value="Genomic_DNA"/>
</dbReference>
<dbReference type="InterPro" id="IPR029055">
    <property type="entry name" value="Ntn_hydrolases_N"/>
</dbReference>
<dbReference type="Gene3D" id="3.60.20.10">
    <property type="entry name" value="Glutamine Phosphoribosylpyrophosphate, subunit 1, domain 1"/>
    <property type="match status" value="1"/>
</dbReference>
<dbReference type="Pfam" id="PF01380">
    <property type="entry name" value="SIS"/>
    <property type="match status" value="2"/>
</dbReference>
<dbReference type="NCBIfam" id="NF001484">
    <property type="entry name" value="PRK00331.1"/>
    <property type="match status" value="1"/>
</dbReference>
<evidence type="ECO:0000256" key="9">
    <source>
        <dbReference type="ARBA" id="ARBA00022962"/>
    </source>
</evidence>
<comment type="subunit">
    <text evidence="10">Homodimer.</text>
</comment>
<keyword evidence="6 10" id="KW-0032">Aminotransferase</keyword>
<dbReference type="CDD" id="cd05009">
    <property type="entry name" value="SIS_GlmS_GlmD_2"/>
    <property type="match status" value="1"/>
</dbReference>
<evidence type="ECO:0000259" key="12">
    <source>
        <dbReference type="PROSITE" id="PS51464"/>
    </source>
</evidence>
<dbReference type="FunFam" id="3.40.50.10490:FF:000022">
    <property type="entry name" value="Glutamine--fructose-6-phosphate aminotransferase [isomerizing]"/>
    <property type="match status" value="1"/>
</dbReference>
<reference evidence="13 14" key="1">
    <citation type="journal article" date="2014" name="Int. J. Syst. Evol. Microbiol.">
        <title>Complete genome sequence of Corynebacterium casei LMG S-19264T (=DSM 44701T), isolated from a smear-ripened cheese.</title>
        <authorList>
            <consortium name="US DOE Joint Genome Institute (JGI-PGF)"/>
            <person name="Walter F."/>
            <person name="Albersmeier A."/>
            <person name="Kalinowski J."/>
            <person name="Ruckert C."/>
        </authorList>
    </citation>
    <scope>NUCLEOTIDE SEQUENCE [LARGE SCALE GENOMIC DNA]</scope>
    <source>
        <strain evidence="13 14">CGMCC 1.15286</strain>
    </source>
</reference>
<keyword evidence="14" id="KW-1185">Reference proteome</keyword>
<dbReference type="InterPro" id="IPR035490">
    <property type="entry name" value="GlmS/FrlB_SIS"/>
</dbReference>
<dbReference type="InterPro" id="IPR035466">
    <property type="entry name" value="GlmS/AgaS_SIS"/>
</dbReference>
<evidence type="ECO:0000256" key="5">
    <source>
        <dbReference type="ARBA" id="ARBA00022490"/>
    </source>
</evidence>
<evidence type="ECO:0000256" key="1">
    <source>
        <dbReference type="ARBA" id="ARBA00001031"/>
    </source>
</evidence>